<protein>
    <submittedName>
        <fullName evidence="2">DUF4272 domain-containing protein</fullName>
    </submittedName>
</protein>
<gene>
    <name evidence="2" type="ORF">ABDB84_11555</name>
</gene>
<keyword evidence="1" id="KW-0732">Signal</keyword>
<feature type="signal peptide" evidence="1">
    <location>
        <begin position="1"/>
        <end position="19"/>
    </location>
</feature>
<sequence>MPYVLVALLAVLLSSPVLAQVAPSLGERRALIKAMDMNVPPEAAERKARSEHALAAEGVPINSFLPVIEIEQSAQHRSKDEIARRALVLLSVAGKAEGMPQALLERILKNYELETSLSPKEKAFVGDAEPSLYDRQQFVWRYEAAWVLLWALGYVDSLDKPAAIADVARAVRFMKERSAGQFMADAKLRPLSDILDQADKIYRYHWAVVDARVNARPIPAGLNPDVILERHQALNWLIGHMGEAWDDISTDT</sequence>
<dbReference type="Proteomes" id="UP001410394">
    <property type="component" value="Unassembled WGS sequence"/>
</dbReference>
<dbReference type="RefSeq" id="WP_345919884.1">
    <property type="nucleotide sequence ID" value="NZ_JBDIVE010000005.1"/>
</dbReference>
<evidence type="ECO:0000313" key="2">
    <source>
        <dbReference type="EMBL" id="MEN3069117.1"/>
    </source>
</evidence>
<dbReference type="EMBL" id="JBDIVE010000005">
    <property type="protein sequence ID" value="MEN3069117.1"/>
    <property type="molecule type" value="Genomic_DNA"/>
</dbReference>
<dbReference type="Pfam" id="PF14094">
    <property type="entry name" value="DUF4272"/>
    <property type="match status" value="1"/>
</dbReference>
<name>A0ABU9YZL9_9RHOO</name>
<evidence type="ECO:0000313" key="3">
    <source>
        <dbReference type="Proteomes" id="UP001410394"/>
    </source>
</evidence>
<organism evidence="2 3">
    <name type="scientific">Uliginosibacterium sediminicola</name>
    <dbReference type="NCBI Taxonomy" id="2024550"/>
    <lineage>
        <taxon>Bacteria</taxon>
        <taxon>Pseudomonadati</taxon>
        <taxon>Pseudomonadota</taxon>
        <taxon>Betaproteobacteria</taxon>
        <taxon>Rhodocyclales</taxon>
        <taxon>Zoogloeaceae</taxon>
        <taxon>Uliginosibacterium</taxon>
    </lineage>
</organism>
<feature type="chain" id="PRO_5046710114" evidence="1">
    <location>
        <begin position="20"/>
        <end position="252"/>
    </location>
</feature>
<keyword evidence="3" id="KW-1185">Reference proteome</keyword>
<accession>A0ABU9YZL9</accession>
<dbReference type="InterPro" id="IPR025368">
    <property type="entry name" value="DUF4272"/>
</dbReference>
<comment type="caution">
    <text evidence="2">The sequence shown here is derived from an EMBL/GenBank/DDBJ whole genome shotgun (WGS) entry which is preliminary data.</text>
</comment>
<reference evidence="2 3" key="1">
    <citation type="journal article" date="2018" name="Int. J. Syst. Evol. Microbiol.">
        <title>Uliginosibacterium sediminicola sp. nov., isolated from freshwater sediment.</title>
        <authorList>
            <person name="Hwang W.M."/>
            <person name="Kim S.M."/>
            <person name="Kang K."/>
            <person name="Ahn T.Y."/>
        </authorList>
    </citation>
    <scope>NUCLEOTIDE SEQUENCE [LARGE SCALE GENOMIC DNA]</scope>
    <source>
        <strain evidence="2 3">M1-21</strain>
    </source>
</reference>
<proteinExistence type="predicted"/>
<evidence type="ECO:0000256" key="1">
    <source>
        <dbReference type="SAM" id="SignalP"/>
    </source>
</evidence>